<gene>
    <name evidence="2" type="ORF">UFOVP1087_36</name>
    <name evidence="3" type="ORF">UFOVP1534_9</name>
    <name evidence="1" type="ORF">UFOVP910_6</name>
</gene>
<dbReference type="EMBL" id="LR798386">
    <property type="protein sequence ID" value="CAB5228188.1"/>
    <property type="molecule type" value="Genomic_DNA"/>
</dbReference>
<sequence length="743" mass="76621">MTTLTTGVATTFIDFTRASNATVTDSDGKVKWAPHNLLTNSESFDAAAWVKYLATVSANTQAAPNGTTTADTVTASAGNDVHRVQRASDAAIGASANASLSIFVKAGTHNFVTIGFYSATEVFVSATFNLASGSVATETDVGTTSGTIVSTEKVDVGTGWYRLTITGNYSGSAALSFVNFAQAATGNSYTNFGQPVANLVGTETFHLWGASLYRSDLGGMQPNTSAYPLYNPTTPKNLLGYTESLTTGWTNSNTTDAIVSEVNPVGLTGAVDVAATAGNGTLLSSLSLLASPYTFSVWLKRKTGSGTVEITVDGTTYVAAAVTGTWTRFSTTLTPTAGTKTPGIRLVTSGDAVYAWGAQVSDSASLDSYVPVYGAAVTSAAYYGPRRDFDGATLACKGLLVEEQRTNLVRYSRTLETTGSYWGGLASGTANTVTIDNAPGPDGLSTSASMITYNTAVTGAGTYSAWRHTLSTTANGTYTFTIWLKAGTTSSVYLRFSDSGGNRANTLCTLTSSWQRFTVTGTTAASITTISCDVGADGNAGGQTLTAGTVYAYGAQLELGSFATSYVPNGLTVNGTTRNADVASVSTQAFPYSATEGTIVVNVDMVGTSATAANGFFNISDGTTTSYPGVSQIAAYGDTSIILSNRRANNVNATNISSSVALTLNTPFKVGLAVAVGGTDSATINGGTIASQPGVASAYTNSILRLGSFAPGYVTPTQLNGHIRQITYLPRRISNAELITRTA</sequence>
<evidence type="ECO:0000313" key="2">
    <source>
        <dbReference type="EMBL" id="CAB4183041.1"/>
    </source>
</evidence>
<evidence type="ECO:0000313" key="3">
    <source>
        <dbReference type="EMBL" id="CAB5228188.1"/>
    </source>
</evidence>
<reference evidence="1" key="1">
    <citation type="submission" date="2020-05" db="EMBL/GenBank/DDBJ databases">
        <authorList>
            <person name="Chiriac C."/>
            <person name="Salcher M."/>
            <person name="Ghai R."/>
            <person name="Kavagutti S V."/>
        </authorList>
    </citation>
    <scope>NUCLEOTIDE SEQUENCE</scope>
</reference>
<proteinExistence type="predicted"/>
<organism evidence="1">
    <name type="scientific">uncultured Caudovirales phage</name>
    <dbReference type="NCBI Taxonomy" id="2100421"/>
    <lineage>
        <taxon>Viruses</taxon>
        <taxon>Duplodnaviria</taxon>
        <taxon>Heunggongvirae</taxon>
        <taxon>Uroviricota</taxon>
        <taxon>Caudoviricetes</taxon>
        <taxon>Peduoviridae</taxon>
        <taxon>Maltschvirus</taxon>
        <taxon>Maltschvirus maltsch</taxon>
    </lineage>
</organism>
<name>A0A6J5PFE3_9CAUD</name>
<dbReference type="Gene3D" id="2.60.120.260">
    <property type="entry name" value="Galactose-binding domain-like"/>
    <property type="match status" value="1"/>
</dbReference>
<evidence type="ECO:0000313" key="1">
    <source>
        <dbReference type="EMBL" id="CAB4169862.1"/>
    </source>
</evidence>
<dbReference type="EMBL" id="LR796849">
    <property type="protein sequence ID" value="CAB4169862.1"/>
    <property type="molecule type" value="Genomic_DNA"/>
</dbReference>
<protein>
    <submittedName>
        <fullName evidence="1">Uncharacterized protein</fullName>
    </submittedName>
</protein>
<accession>A0A6J5PFE3</accession>
<dbReference type="EMBL" id="LR797040">
    <property type="protein sequence ID" value="CAB4183041.1"/>
    <property type="molecule type" value="Genomic_DNA"/>
</dbReference>